<comment type="catalytic activity">
    <reaction evidence="1 9">
        <text>4-amino-5-aminomethyl-2-methylpyrimidine + H2O = 4-amino-5-hydroxymethyl-2-methylpyrimidine + NH4(+)</text>
        <dbReference type="Rhea" id="RHEA:31799"/>
        <dbReference type="ChEBI" id="CHEBI:15377"/>
        <dbReference type="ChEBI" id="CHEBI:16892"/>
        <dbReference type="ChEBI" id="CHEBI:28938"/>
        <dbReference type="ChEBI" id="CHEBI:63416"/>
        <dbReference type="EC" id="3.5.99.2"/>
    </reaction>
</comment>
<comment type="caution">
    <text evidence="11">The sequence shown here is derived from an EMBL/GenBank/DDBJ whole genome shotgun (WGS) entry which is preliminary data.</text>
</comment>
<feature type="domain" description="Thiaminase-2/PQQC" evidence="10">
    <location>
        <begin position="9"/>
        <end position="214"/>
    </location>
</feature>
<dbReference type="RefSeq" id="WP_188694205.1">
    <property type="nucleotide sequence ID" value="NZ_BMIR01000010.1"/>
</dbReference>
<gene>
    <name evidence="11" type="primary">tenA</name>
    <name evidence="11" type="ORF">GCM10011391_24300</name>
</gene>
<evidence type="ECO:0000256" key="3">
    <source>
        <dbReference type="ARBA" id="ARBA00010264"/>
    </source>
</evidence>
<evidence type="ECO:0000313" key="11">
    <source>
        <dbReference type="EMBL" id="GGE44625.1"/>
    </source>
</evidence>
<evidence type="ECO:0000256" key="2">
    <source>
        <dbReference type="ARBA" id="ARBA00004948"/>
    </source>
</evidence>
<dbReference type="InterPro" id="IPR016084">
    <property type="entry name" value="Haem_Oase-like_multi-hlx"/>
</dbReference>
<comment type="subunit">
    <text evidence="4">Homotetramer.</text>
</comment>
<comment type="similarity">
    <text evidence="3 9">Belongs to the TenA family.</text>
</comment>
<dbReference type="GO" id="GO:0009229">
    <property type="term" value="P:thiamine diphosphate biosynthetic process"/>
    <property type="evidence" value="ECO:0007669"/>
    <property type="project" value="UniProtKB-UniPathway"/>
</dbReference>
<organism evidence="11 12">
    <name type="scientific">Pullulanibacillus camelliae</name>
    <dbReference type="NCBI Taxonomy" id="1707096"/>
    <lineage>
        <taxon>Bacteria</taxon>
        <taxon>Bacillati</taxon>
        <taxon>Bacillota</taxon>
        <taxon>Bacilli</taxon>
        <taxon>Bacillales</taxon>
        <taxon>Sporolactobacillaceae</taxon>
        <taxon>Pullulanibacillus</taxon>
    </lineage>
</organism>
<dbReference type="InterPro" id="IPR050967">
    <property type="entry name" value="Thiamine_Salvage_TenA"/>
</dbReference>
<dbReference type="AlphaFoldDB" id="A0A8J3DWY9"/>
<dbReference type="SUPFAM" id="SSF48613">
    <property type="entry name" value="Heme oxygenase-like"/>
    <property type="match status" value="1"/>
</dbReference>
<evidence type="ECO:0000256" key="7">
    <source>
        <dbReference type="ARBA" id="ARBA00022977"/>
    </source>
</evidence>
<dbReference type="Gene3D" id="1.20.910.10">
    <property type="entry name" value="Heme oxygenase-like"/>
    <property type="match status" value="1"/>
</dbReference>
<dbReference type="NCBIfam" id="TIGR04306">
    <property type="entry name" value="salvage_TenA"/>
    <property type="match status" value="1"/>
</dbReference>
<evidence type="ECO:0000256" key="8">
    <source>
        <dbReference type="ARBA" id="ARBA00048337"/>
    </source>
</evidence>
<evidence type="ECO:0000256" key="4">
    <source>
        <dbReference type="ARBA" id="ARBA00011881"/>
    </source>
</evidence>
<reference evidence="11" key="1">
    <citation type="journal article" date="2014" name="Int. J. Syst. Evol. Microbiol.">
        <title>Complete genome sequence of Corynebacterium casei LMG S-19264T (=DSM 44701T), isolated from a smear-ripened cheese.</title>
        <authorList>
            <consortium name="US DOE Joint Genome Institute (JGI-PGF)"/>
            <person name="Walter F."/>
            <person name="Albersmeier A."/>
            <person name="Kalinowski J."/>
            <person name="Ruckert C."/>
        </authorList>
    </citation>
    <scope>NUCLEOTIDE SEQUENCE</scope>
    <source>
        <strain evidence="11">CGMCC 1.15371</strain>
    </source>
</reference>
<comment type="pathway">
    <text evidence="2 9">Cofactor biosynthesis; thiamine diphosphate biosynthesis.</text>
</comment>
<dbReference type="UniPathway" id="UPA00060"/>
<dbReference type="GO" id="GO:0005829">
    <property type="term" value="C:cytosol"/>
    <property type="evidence" value="ECO:0007669"/>
    <property type="project" value="TreeGrafter"/>
</dbReference>
<reference evidence="11" key="2">
    <citation type="submission" date="2020-09" db="EMBL/GenBank/DDBJ databases">
        <authorList>
            <person name="Sun Q."/>
            <person name="Zhou Y."/>
        </authorList>
    </citation>
    <scope>NUCLEOTIDE SEQUENCE</scope>
    <source>
        <strain evidence="11">CGMCC 1.15371</strain>
    </source>
</reference>
<dbReference type="GO" id="GO:0009228">
    <property type="term" value="P:thiamine biosynthetic process"/>
    <property type="evidence" value="ECO:0007669"/>
    <property type="project" value="UniProtKB-KW"/>
</dbReference>
<protein>
    <recommendedName>
        <fullName evidence="6 9">Aminopyrimidine aminohydrolase</fullName>
        <ecNumber evidence="5 9">3.5.99.2</ecNumber>
    </recommendedName>
</protein>
<keyword evidence="12" id="KW-1185">Reference proteome</keyword>
<dbReference type="EC" id="3.5.99.2" evidence="5 9"/>
<dbReference type="PANTHER" id="PTHR43198:SF2">
    <property type="entry name" value="SI:CH1073-67J19.1-RELATED"/>
    <property type="match status" value="1"/>
</dbReference>
<accession>A0A8J3DWY9</accession>
<dbReference type="EMBL" id="BMIR01000010">
    <property type="protein sequence ID" value="GGE44625.1"/>
    <property type="molecule type" value="Genomic_DNA"/>
</dbReference>
<comment type="function">
    <text evidence="9">Catalyzes an amino-pyrimidine hydrolysis reaction at the C5' of the pyrimidine moiety of thiamine compounds, a reaction that is part of a thiamine salvage pathway.</text>
</comment>
<dbReference type="Pfam" id="PF03070">
    <property type="entry name" value="TENA_THI-4"/>
    <property type="match status" value="1"/>
</dbReference>
<evidence type="ECO:0000313" key="12">
    <source>
        <dbReference type="Proteomes" id="UP000628775"/>
    </source>
</evidence>
<dbReference type="Proteomes" id="UP000628775">
    <property type="component" value="Unassembled WGS sequence"/>
</dbReference>
<evidence type="ECO:0000256" key="6">
    <source>
        <dbReference type="ARBA" id="ARBA00013647"/>
    </source>
</evidence>
<evidence type="ECO:0000256" key="5">
    <source>
        <dbReference type="ARBA" id="ARBA00012684"/>
    </source>
</evidence>
<dbReference type="GO" id="GO:0050334">
    <property type="term" value="F:thiaminase activity"/>
    <property type="evidence" value="ECO:0007669"/>
    <property type="project" value="UniProtKB-EC"/>
</dbReference>
<evidence type="ECO:0000256" key="9">
    <source>
        <dbReference type="RuleBase" id="RU363093"/>
    </source>
</evidence>
<comment type="catalytic activity">
    <reaction evidence="8 9">
        <text>thiamine + H2O = 5-(2-hydroxyethyl)-4-methylthiazole + 4-amino-5-hydroxymethyl-2-methylpyrimidine + H(+)</text>
        <dbReference type="Rhea" id="RHEA:17509"/>
        <dbReference type="ChEBI" id="CHEBI:15377"/>
        <dbReference type="ChEBI" id="CHEBI:15378"/>
        <dbReference type="ChEBI" id="CHEBI:16892"/>
        <dbReference type="ChEBI" id="CHEBI:17957"/>
        <dbReference type="ChEBI" id="CHEBI:18385"/>
        <dbReference type="EC" id="3.5.99.2"/>
    </reaction>
</comment>
<proteinExistence type="inferred from homology"/>
<keyword evidence="7 9" id="KW-0784">Thiamine biosynthesis</keyword>
<evidence type="ECO:0000259" key="10">
    <source>
        <dbReference type="Pfam" id="PF03070"/>
    </source>
</evidence>
<dbReference type="InterPro" id="IPR004305">
    <property type="entry name" value="Thiaminase-2/PQQC"/>
</dbReference>
<evidence type="ECO:0000256" key="1">
    <source>
        <dbReference type="ARBA" id="ARBA00001881"/>
    </source>
</evidence>
<dbReference type="InterPro" id="IPR027574">
    <property type="entry name" value="Thiaminase_II"/>
</dbReference>
<sequence length="227" mass="26497">MHFSEQLRQEADPIFQAIFEHPFVQGIATGQLRKEQLIHYVKQDYEYLNTFMRIYGHAVSKSTSRKDIEFFNGQIAFILHSEIHPHHNFCEVAGVQYEELQGEPLSPSAHHYTRHMLSVAQTGSLAEIIAALLPCPWTYYEIGQKLLKEVQPSPDHPFFDWITFYAESPKTTNHLCQRLDALAQTANSQERQQILEHFLISTQLEYQFWDMAYRLEDWPVKTKGVSL</sequence>
<dbReference type="PANTHER" id="PTHR43198">
    <property type="entry name" value="BIFUNCTIONAL TH2 PROTEIN"/>
    <property type="match status" value="1"/>
</dbReference>
<name>A0A8J3DWY9_9BACL</name>
<dbReference type="CDD" id="cd19360">
    <property type="entry name" value="TenA_C_SaTenA-like"/>
    <property type="match status" value="1"/>
</dbReference>
<keyword evidence="9" id="KW-0378">Hydrolase</keyword>